<evidence type="ECO:0000256" key="3">
    <source>
        <dbReference type="SAM" id="Phobius"/>
    </source>
</evidence>
<dbReference type="AlphaFoldDB" id="A0A8J2ZZX3"/>
<proteinExistence type="inferred from homology"/>
<comment type="caution">
    <text evidence="5">The sequence shown here is derived from an EMBL/GenBank/DDBJ whole genome shotgun (WGS) entry which is preliminary data.</text>
</comment>
<keyword evidence="3" id="KW-0472">Membrane</keyword>
<organism evidence="5 6">
    <name type="scientific">Pullulanibacillus pueri</name>
    <dbReference type="NCBI Taxonomy" id="1437324"/>
    <lineage>
        <taxon>Bacteria</taxon>
        <taxon>Bacillati</taxon>
        <taxon>Bacillota</taxon>
        <taxon>Bacilli</taxon>
        <taxon>Bacillales</taxon>
        <taxon>Sporolactobacillaceae</taxon>
        <taxon>Pullulanibacillus</taxon>
    </lineage>
</organism>
<sequence length="211" mass="24035">MACSDEMRKLIGRVLDEEASISERHELEEHIQTCSNCREHYKELLSTLHLIKNIGEEPVPEFFTQKVMARLPERRVSPKMSWFKRHPFIVAAACFVVLMVGYITSLWNQTTFQAEVSDENQNDKLVYSANHTVIVPKDQTIKGDLIVKDGKVKIEGRVDGDVVLINSDSLLASAGHVSGHIKKVDQILGWVWYHIKGFFTSVFFVTPDFTT</sequence>
<evidence type="ECO:0000259" key="4">
    <source>
        <dbReference type="Pfam" id="PF13490"/>
    </source>
</evidence>
<gene>
    <name evidence="5" type="ORF">GCM10007096_42410</name>
</gene>
<protein>
    <recommendedName>
        <fullName evidence="2">Anti-sigma-W factor RsiW</fullName>
    </recommendedName>
</protein>
<feature type="transmembrane region" description="Helical" evidence="3">
    <location>
        <begin position="88"/>
        <end position="107"/>
    </location>
</feature>
<comment type="similarity">
    <text evidence="1">Belongs to the zinc-associated anti-sigma factor (ZAS) superfamily. Anti-sigma-W factor family.</text>
</comment>
<name>A0A8J2ZZX3_9BACL</name>
<dbReference type="EMBL" id="BMFV01000061">
    <property type="protein sequence ID" value="GGH88940.1"/>
    <property type="molecule type" value="Genomic_DNA"/>
</dbReference>
<dbReference type="Gene3D" id="1.10.10.1320">
    <property type="entry name" value="Anti-sigma factor, zinc-finger domain"/>
    <property type="match status" value="1"/>
</dbReference>
<dbReference type="InterPro" id="IPR027383">
    <property type="entry name" value="Znf_put"/>
</dbReference>
<dbReference type="RefSeq" id="WP_188499392.1">
    <property type="nucleotide sequence ID" value="NZ_BMFV01000061.1"/>
</dbReference>
<evidence type="ECO:0000256" key="2">
    <source>
        <dbReference type="ARBA" id="ARBA00024438"/>
    </source>
</evidence>
<dbReference type="InterPro" id="IPR041916">
    <property type="entry name" value="Anti_sigma_zinc_sf"/>
</dbReference>
<feature type="domain" description="Putative zinc-finger" evidence="4">
    <location>
        <begin position="5"/>
        <end position="38"/>
    </location>
</feature>
<keyword evidence="3" id="KW-1133">Transmembrane helix</keyword>
<accession>A0A8J2ZZX3</accession>
<evidence type="ECO:0000313" key="6">
    <source>
        <dbReference type="Proteomes" id="UP000656813"/>
    </source>
</evidence>
<keyword evidence="3" id="KW-0812">Transmembrane</keyword>
<reference evidence="5" key="1">
    <citation type="journal article" date="2014" name="Int. J. Syst. Evol. Microbiol.">
        <title>Complete genome sequence of Corynebacterium casei LMG S-19264T (=DSM 44701T), isolated from a smear-ripened cheese.</title>
        <authorList>
            <consortium name="US DOE Joint Genome Institute (JGI-PGF)"/>
            <person name="Walter F."/>
            <person name="Albersmeier A."/>
            <person name="Kalinowski J."/>
            <person name="Ruckert C."/>
        </authorList>
    </citation>
    <scope>NUCLEOTIDE SEQUENCE</scope>
    <source>
        <strain evidence="5">CGMCC 1.12777</strain>
    </source>
</reference>
<evidence type="ECO:0000256" key="1">
    <source>
        <dbReference type="ARBA" id="ARBA00024353"/>
    </source>
</evidence>
<evidence type="ECO:0000313" key="5">
    <source>
        <dbReference type="EMBL" id="GGH88940.1"/>
    </source>
</evidence>
<dbReference type="Pfam" id="PF13490">
    <property type="entry name" value="zf-HC2"/>
    <property type="match status" value="1"/>
</dbReference>
<dbReference type="Proteomes" id="UP000656813">
    <property type="component" value="Unassembled WGS sequence"/>
</dbReference>
<keyword evidence="6" id="KW-1185">Reference proteome</keyword>
<reference evidence="5" key="2">
    <citation type="submission" date="2020-09" db="EMBL/GenBank/DDBJ databases">
        <authorList>
            <person name="Sun Q."/>
            <person name="Zhou Y."/>
        </authorList>
    </citation>
    <scope>NUCLEOTIDE SEQUENCE</scope>
    <source>
        <strain evidence="5">CGMCC 1.12777</strain>
    </source>
</reference>